<dbReference type="EMBL" id="KI669493">
    <property type="protein sequence ID" value="OCF37214.1"/>
    <property type="molecule type" value="Genomic_DNA"/>
</dbReference>
<evidence type="ECO:0000313" key="4">
    <source>
        <dbReference type="Proteomes" id="UP000092666"/>
    </source>
</evidence>
<evidence type="ECO:0000259" key="2">
    <source>
        <dbReference type="PROSITE" id="PS50003"/>
    </source>
</evidence>
<dbReference type="PANTHER" id="PTHR28076">
    <property type="entry name" value="SPORULATION-SPECIFIC PROTEIN 71"/>
    <property type="match status" value="1"/>
</dbReference>
<proteinExistence type="predicted"/>
<feature type="region of interest" description="Disordered" evidence="1">
    <location>
        <begin position="101"/>
        <end position="455"/>
    </location>
</feature>
<dbReference type="AlphaFoldDB" id="A0A1B9H1U1"/>
<dbReference type="Pfam" id="PF23207">
    <property type="entry name" value="PH_SPO71"/>
    <property type="match status" value="1"/>
</dbReference>
<gene>
    <name evidence="3" type="ORF">I316_01121</name>
</gene>
<name>A0A1B9H1U1_9TREE</name>
<dbReference type="Pfam" id="PF15404">
    <property type="entry name" value="PH_4"/>
    <property type="match status" value="1"/>
</dbReference>
<feature type="compositionally biased region" description="Polar residues" evidence="1">
    <location>
        <begin position="314"/>
        <end position="347"/>
    </location>
</feature>
<dbReference type="InterPro" id="IPR039486">
    <property type="entry name" value="Mug56/Spo71_PH"/>
</dbReference>
<dbReference type="SMART" id="SM00233">
    <property type="entry name" value="PH"/>
    <property type="match status" value="2"/>
</dbReference>
<feature type="compositionally biased region" description="Polar residues" evidence="1">
    <location>
        <begin position="232"/>
        <end position="242"/>
    </location>
</feature>
<reference evidence="3 4" key="1">
    <citation type="submission" date="2013-07" db="EMBL/GenBank/DDBJ databases">
        <title>The Genome Sequence of Cryptococcus heveanensis BCC8398.</title>
        <authorList>
            <consortium name="The Broad Institute Genome Sequencing Platform"/>
            <person name="Cuomo C."/>
            <person name="Litvintseva A."/>
            <person name="Chen Y."/>
            <person name="Heitman J."/>
            <person name="Sun S."/>
            <person name="Springer D."/>
            <person name="Dromer F."/>
            <person name="Young S.K."/>
            <person name="Zeng Q."/>
            <person name="Gargeya S."/>
            <person name="Fitzgerald M."/>
            <person name="Abouelleil A."/>
            <person name="Alvarado L."/>
            <person name="Berlin A.M."/>
            <person name="Chapman S.B."/>
            <person name="Dewar J."/>
            <person name="Goldberg J."/>
            <person name="Griggs A."/>
            <person name="Gujja S."/>
            <person name="Hansen M."/>
            <person name="Howarth C."/>
            <person name="Imamovic A."/>
            <person name="Larimer J."/>
            <person name="McCowan C."/>
            <person name="Murphy C."/>
            <person name="Pearson M."/>
            <person name="Priest M."/>
            <person name="Roberts A."/>
            <person name="Saif S."/>
            <person name="Shea T."/>
            <person name="Sykes S."/>
            <person name="Wortman J."/>
            <person name="Nusbaum C."/>
            <person name="Birren B."/>
        </authorList>
    </citation>
    <scope>NUCLEOTIDE SEQUENCE [LARGE SCALE GENOMIC DNA]</scope>
    <source>
        <strain evidence="3 4">BCC8398</strain>
    </source>
</reference>
<feature type="compositionally biased region" description="Low complexity" evidence="1">
    <location>
        <begin position="373"/>
        <end position="383"/>
    </location>
</feature>
<feature type="compositionally biased region" description="Acidic residues" evidence="1">
    <location>
        <begin position="158"/>
        <end position="172"/>
    </location>
</feature>
<feature type="compositionally biased region" description="Polar residues" evidence="1">
    <location>
        <begin position="402"/>
        <end position="411"/>
    </location>
</feature>
<feature type="compositionally biased region" description="Polar residues" evidence="1">
    <location>
        <begin position="419"/>
        <end position="430"/>
    </location>
</feature>
<keyword evidence="4" id="KW-1185">Reference proteome</keyword>
<feature type="compositionally biased region" description="Acidic residues" evidence="1">
    <location>
        <begin position="510"/>
        <end position="522"/>
    </location>
</feature>
<feature type="compositionally biased region" description="Basic and acidic residues" evidence="1">
    <location>
        <begin position="267"/>
        <end position="279"/>
    </location>
</feature>
<feature type="compositionally biased region" description="Polar residues" evidence="1">
    <location>
        <begin position="1"/>
        <end position="11"/>
    </location>
</feature>
<dbReference type="InterPro" id="IPR057379">
    <property type="entry name" value="PH_SPO71"/>
</dbReference>
<dbReference type="GO" id="GO:1902657">
    <property type="term" value="P:protein localization to prospore membrane"/>
    <property type="evidence" value="ECO:0007669"/>
    <property type="project" value="InterPro"/>
</dbReference>
<evidence type="ECO:0000313" key="3">
    <source>
        <dbReference type="EMBL" id="OCF37214.1"/>
    </source>
</evidence>
<feature type="compositionally biased region" description="Polar residues" evidence="1">
    <location>
        <begin position="359"/>
        <end position="368"/>
    </location>
</feature>
<dbReference type="STRING" id="1296120.A0A1B9H1U1"/>
<dbReference type="OrthoDB" id="5579281at2759"/>
<feature type="domain" description="PH" evidence="2">
    <location>
        <begin position="1071"/>
        <end position="1228"/>
    </location>
</feature>
<organism evidence="3 4">
    <name type="scientific">Kwoniella heveanensis BCC8398</name>
    <dbReference type="NCBI Taxonomy" id="1296120"/>
    <lineage>
        <taxon>Eukaryota</taxon>
        <taxon>Fungi</taxon>
        <taxon>Dikarya</taxon>
        <taxon>Basidiomycota</taxon>
        <taxon>Agaricomycotina</taxon>
        <taxon>Tremellomycetes</taxon>
        <taxon>Tremellales</taxon>
        <taxon>Cryptococcaceae</taxon>
        <taxon>Kwoniella</taxon>
    </lineage>
</organism>
<reference evidence="4" key="2">
    <citation type="submission" date="2013-12" db="EMBL/GenBank/DDBJ databases">
        <title>Evolution of pathogenesis and genome organization in the Tremellales.</title>
        <authorList>
            <person name="Cuomo C."/>
            <person name="Litvintseva A."/>
            <person name="Heitman J."/>
            <person name="Chen Y."/>
            <person name="Sun S."/>
            <person name="Springer D."/>
            <person name="Dromer F."/>
            <person name="Young S."/>
            <person name="Zeng Q."/>
            <person name="Chapman S."/>
            <person name="Gujja S."/>
            <person name="Saif S."/>
            <person name="Birren B."/>
        </authorList>
    </citation>
    <scope>NUCLEOTIDE SEQUENCE [LARGE SCALE GENOMIC DNA]</scope>
    <source>
        <strain evidence="4">BCC8398</strain>
    </source>
</reference>
<dbReference type="InterPro" id="IPR040345">
    <property type="entry name" value="Mug56/Spo71"/>
</dbReference>
<accession>A0A1B9H1U1</accession>
<dbReference type="PANTHER" id="PTHR28076:SF1">
    <property type="entry name" value="PROSPORE MEMBRANE ADAPTER PROTEIN SPO71"/>
    <property type="match status" value="1"/>
</dbReference>
<dbReference type="Proteomes" id="UP000092666">
    <property type="component" value="Unassembled WGS sequence"/>
</dbReference>
<feature type="compositionally biased region" description="Low complexity" evidence="1">
    <location>
        <begin position="431"/>
        <end position="448"/>
    </location>
</feature>
<feature type="region of interest" description="Disordered" evidence="1">
    <location>
        <begin position="1"/>
        <end position="52"/>
    </location>
</feature>
<feature type="compositionally biased region" description="Basic and acidic residues" evidence="1">
    <location>
        <begin position="217"/>
        <end position="230"/>
    </location>
</feature>
<dbReference type="InterPro" id="IPR001849">
    <property type="entry name" value="PH_domain"/>
</dbReference>
<protein>
    <recommendedName>
        <fullName evidence="2">PH domain-containing protein</fullName>
    </recommendedName>
</protein>
<sequence>MPSVPQPTSTTRAKHYTPPNPNLPHDTFAQHPVSSSSTAPTPNPAPAVTQSASHVGAGVHLPPRRFLGGIPENIVNSTEVEEKRRRFRELRRKAIDHLPLPIHSREADGADGGGSMSDFGVGGRHEGSSRAGGVIRGAARKISVIKRGLHGEQVREELDLDQDNSSSSEDDEHQQQSKGKKRKKKKKKRKDVWIGESFDIGREFFGSTENEGDEYQQDDRTQDGRKDLPKDQSVSSAGTYQSHPGPRRPAVSTRTTQDTFVTARTEFSSRTETKGDRSSSFHVGASAGASRSTLILAAGDNAGEGEGYHIGSRGSLTHSVTDTSSPPELTPPNRTRISQSSSLQPLITSPLDEHELDGASSSQLSTPKDGQPRSSSRARSKSSLPNINLCNRLKSALRHSSRPNIKTSQSALPHPVSDPDQTNPKAGTNDPQQPRLQQQQQRQQQQQQHLKSKSVQFPVDLVQASYRSQPLKTVEEARKRKGNKAPVDPQDVLSRAGDEAAGTSAGAVEDALDERDEEEAWEEDRRPGEVIMRDRMLVRVGYHREEHISGFDETAQRRNPCARLDHFEEFIVVWRKGQIELYQDYRYPLQERVTGHKHLCFVIPLLPNRTSLSIFNPQDITLCLATSINKLQNDVDHLMRSSTSRAGAMRDRVKQSRQIQWLRGRRRGTQVFIMKIAERSRSLDWYWEVWRDLGGELPERFDIAVPSLQTSVRLLIPQEGDGDYMVGSAAQCRTFEKGKVIDECWDMLEDSMDVGELKRQSEQAEGEKLRLELAWKSPDGNLDWVAYGTTVQQKSRGWALLAGLARAQVEPGQRELQLRPARHQPKYLKLEDGTHLNEPPGIEGYLIRHKDSGPKEQVYIASHEGNIFVSNMKSARPPLLPQKEASSPASLFPEMYRSFIDAEHRRSARFLERCAGCIDLRDIISVNIVKVVHPATATVKNRIRSLSNPSHMALAQQHAQDRIGNASDAQGERERDDQQEEGGKMFDVEVATGGTVRLEANSHEVAMEWVTRLRDLMAYAKRRHRVDARQRMDAIDMHASDDPFAGTHLSNESDNVLSEIWDMCVIEGCRSTCISGRLYMRKERYDKFRLKYLVLTGGSLVSFKIKKKNAFHVRKKRYPLFGAYVYSGMLALDELPAMSSNDAFVSQTRVYQDGLRSADGVEDTAFCVRLGTHPSRWGKKTTQPWEMEEEAEFLPPGLSKKPPGLLIFRARSKLERDRWVWAINAEMERQVRAHVKQEEALRQYGKVPDRWM</sequence>
<feature type="region of interest" description="Disordered" evidence="1">
    <location>
        <begin position="472"/>
        <end position="525"/>
    </location>
</feature>
<evidence type="ECO:0000256" key="1">
    <source>
        <dbReference type="SAM" id="MobiDB-lite"/>
    </source>
</evidence>
<feature type="region of interest" description="Disordered" evidence="1">
    <location>
        <begin position="948"/>
        <end position="984"/>
    </location>
</feature>
<feature type="compositionally biased region" description="Basic and acidic residues" evidence="1">
    <location>
        <begin position="970"/>
        <end position="984"/>
    </location>
</feature>
<feature type="compositionally biased region" description="Polar residues" evidence="1">
    <location>
        <begin position="252"/>
        <end position="266"/>
    </location>
</feature>
<dbReference type="SUPFAM" id="SSF50729">
    <property type="entry name" value="PH domain-like"/>
    <property type="match status" value="1"/>
</dbReference>
<feature type="compositionally biased region" description="Basic residues" evidence="1">
    <location>
        <begin position="178"/>
        <end position="190"/>
    </location>
</feature>
<dbReference type="PROSITE" id="PS50003">
    <property type="entry name" value="PH_DOMAIN"/>
    <property type="match status" value="1"/>
</dbReference>